<evidence type="ECO:0000256" key="6">
    <source>
        <dbReference type="ARBA" id="ARBA00023136"/>
    </source>
</evidence>
<sequence length="251" mass="27493">MTLFLTIYLFFVGIILGSFYNVVGLRIPLKLSVVSPPSQCPKCGNRLKPRDLMPVVSYLLARGRCRQCGVRISPVYPLGELATGLLFVWIYITFGNSWNTVLGLLLVSMSVILTVSDLKYMLLPNRILLAFAPVFLVWRFLSPVDSIWQHAWGAVVGGGVLLLVVILTKGGMGLGDVKLLTLLGWILGLSHLIPAFIIACFLGSLVGGLLLLLKIVTRKQPIPFGPFLLIGALLSFAYGDAMIDVYRSILM</sequence>
<feature type="transmembrane region" description="Helical" evidence="7">
    <location>
        <begin position="179"/>
        <end position="212"/>
    </location>
</feature>
<dbReference type="Proteomes" id="UP001157114">
    <property type="component" value="Unassembled WGS sequence"/>
</dbReference>
<dbReference type="InterPro" id="IPR000045">
    <property type="entry name" value="Prepilin_IV_endopep_pep"/>
</dbReference>
<dbReference type="InterPro" id="IPR050882">
    <property type="entry name" value="Prepilin_peptidase/N-MTase"/>
</dbReference>
<keyword evidence="3" id="KW-1003">Cell membrane</keyword>
<keyword evidence="6 7" id="KW-0472">Membrane</keyword>
<feature type="transmembrane region" description="Helical" evidence="7">
    <location>
        <begin position="147"/>
        <end position="167"/>
    </location>
</feature>
<name>A0ABQ6GGA5_9BACL</name>
<evidence type="ECO:0000256" key="4">
    <source>
        <dbReference type="ARBA" id="ARBA00022692"/>
    </source>
</evidence>
<evidence type="ECO:0000256" key="2">
    <source>
        <dbReference type="ARBA" id="ARBA00005801"/>
    </source>
</evidence>
<feature type="domain" description="Prepilin type IV endopeptidase peptidase" evidence="8">
    <location>
        <begin position="104"/>
        <end position="207"/>
    </location>
</feature>
<evidence type="ECO:0000256" key="7">
    <source>
        <dbReference type="SAM" id="Phobius"/>
    </source>
</evidence>
<dbReference type="PANTHER" id="PTHR30487:SF0">
    <property type="entry name" value="PREPILIN LEADER PEPTIDASE_N-METHYLTRANSFERASE-RELATED"/>
    <property type="match status" value="1"/>
</dbReference>
<comment type="subcellular location">
    <subcellularLocation>
        <location evidence="1">Cell membrane</location>
        <topology evidence="1">Multi-pass membrane protein</topology>
    </subcellularLocation>
</comment>
<dbReference type="EMBL" id="BSSQ01000014">
    <property type="protein sequence ID" value="GLX69290.1"/>
    <property type="molecule type" value="Genomic_DNA"/>
</dbReference>
<feature type="domain" description="Prepilin peptidase A24 N-terminal" evidence="9">
    <location>
        <begin position="12"/>
        <end position="94"/>
    </location>
</feature>
<feature type="transmembrane region" description="Helical" evidence="7">
    <location>
        <begin position="74"/>
        <end position="92"/>
    </location>
</feature>
<evidence type="ECO:0000256" key="3">
    <source>
        <dbReference type="ARBA" id="ARBA00022475"/>
    </source>
</evidence>
<dbReference type="InterPro" id="IPR010627">
    <property type="entry name" value="Prepilin_pept_A24_N"/>
</dbReference>
<evidence type="ECO:0000313" key="10">
    <source>
        <dbReference type="EMBL" id="GLX69290.1"/>
    </source>
</evidence>
<evidence type="ECO:0000259" key="9">
    <source>
        <dbReference type="Pfam" id="PF06750"/>
    </source>
</evidence>
<accession>A0ABQ6GGA5</accession>
<feature type="transmembrane region" description="Helical" evidence="7">
    <location>
        <begin position="224"/>
        <end position="246"/>
    </location>
</feature>
<feature type="transmembrane region" description="Helical" evidence="7">
    <location>
        <begin position="6"/>
        <end position="23"/>
    </location>
</feature>
<evidence type="ECO:0000313" key="11">
    <source>
        <dbReference type="Proteomes" id="UP001157114"/>
    </source>
</evidence>
<proteinExistence type="inferred from homology"/>
<evidence type="ECO:0000256" key="5">
    <source>
        <dbReference type="ARBA" id="ARBA00022989"/>
    </source>
</evidence>
<protein>
    <submittedName>
        <fullName evidence="10">Type 4 prepilin-like proteins leader peptide-processing enzyme</fullName>
    </submittedName>
</protein>
<reference evidence="10 11" key="1">
    <citation type="submission" date="2023-03" db="EMBL/GenBank/DDBJ databases">
        <title>Draft genome sequence of the bacteria which degrade cell wall of Tricholomamatutake.</title>
        <authorList>
            <person name="Konishi Y."/>
            <person name="Fukuta Y."/>
            <person name="Shirasaka N."/>
        </authorList>
    </citation>
    <scope>NUCLEOTIDE SEQUENCE [LARGE SCALE GENOMIC DNA]</scope>
    <source>
        <strain evidence="11">mu1</strain>
    </source>
</reference>
<feature type="transmembrane region" description="Helical" evidence="7">
    <location>
        <begin position="123"/>
        <end position="141"/>
    </location>
</feature>
<evidence type="ECO:0000256" key="1">
    <source>
        <dbReference type="ARBA" id="ARBA00004651"/>
    </source>
</evidence>
<dbReference type="RefSeq" id="WP_284240063.1">
    <property type="nucleotide sequence ID" value="NZ_BSSQ01000014.1"/>
</dbReference>
<dbReference type="PANTHER" id="PTHR30487">
    <property type="entry name" value="TYPE 4 PREPILIN-LIKE PROTEINS LEADER PEPTIDE-PROCESSING ENZYME"/>
    <property type="match status" value="1"/>
</dbReference>
<dbReference type="Pfam" id="PF06750">
    <property type="entry name" value="A24_N_bact"/>
    <property type="match status" value="1"/>
</dbReference>
<gene>
    <name evidence="10" type="primary">comC</name>
    <name evidence="10" type="ORF">MU1_36350</name>
</gene>
<dbReference type="Pfam" id="PF01478">
    <property type="entry name" value="Peptidase_A24"/>
    <property type="match status" value="1"/>
</dbReference>
<dbReference type="Gene3D" id="1.20.120.1220">
    <property type="match status" value="1"/>
</dbReference>
<comment type="caution">
    <text evidence="10">The sequence shown here is derived from an EMBL/GenBank/DDBJ whole genome shotgun (WGS) entry which is preliminary data.</text>
</comment>
<evidence type="ECO:0000259" key="8">
    <source>
        <dbReference type="Pfam" id="PF01478"/>
    </source>
</evidence>
<keyword evidence="5 7" id="KW-1133">Transmembrane helix</keyword>
<feature type="transmembrane region" description="Helical" evidence="7">
    <location>
        <begin position="98"/>
        <end position="116"/>
    </location>
</feature>
<keyword evidence="11" id="KW-1185">Reference proteome</keyword>
<organism evidence="10 11">
    <name type="scientific">Paenibacillus glycanilyticus</name>
    <dbReference type="NCBI Taxonomy" id="126569"/>
    <lineage>
        <taxon>Bacteria</taxon>
        <taxon>Bacillati</taxon>
        <taxon>Bacillota</taxon>
        <taxon>Bacilli</taxon>
        <taxon>Bacillales</taxon>
        <taxon>Paenibacillaceae</taxon>
        <taxon>Paenibacillus</taxon>
    </lineage>
</organism>
<keyword evidence="4 7" id="KW-0812">Transmembrane</keyword>
<comment type="similarity">
    <text evidence="2">Belongs to the peptidase A24 family.</text>
</comment>